<name>A0ACB6R503_9PLEO</name>
<organism evidence="1 2">
    <name type="scientific">Lindgomyces ingoldianus</name>
    <dbReference type="NCBI Taxonomy" id="673940"/>
    <lineage>
        <taxon>Eukaryota</taxon>
        <taxon>Fungi</taxon>
        <taxon>Dikarya</taxon>
        <taxon>Ascomycota</taxon>
        <taxon>Pezizomycotina</taxon>
        <taxon>Dothideomycetes</taxon>
        <taxon>Pleosporomycetidae</taxon>
        <taxon>Pleosporales</taxon>
        <taxon>Lindgomycetaceae</taxon>
        <taxon>Lindgomyces</taxon>
    </lineage>
</organism>
<evidence type="ECO:0000313" key="2">
    <source>
        <dbReference type="Proteomes" id="UP000799755"/>
    </source>
</evidence>
<evidence type="ECO:0000313" key="1">
    <source>
        <dbReference type="EMBL" id="KAF2473390.1"/>
    </source>
</evidence>
<keyword evidence="2" id="KW-1185">Reference proteome</keyword>
<reference evidence="1" key="1">
    <citation type="journal article" date="2020" name="Stud. Mycol.">
        <title>101 Dothideomycetes genomes: a test case for predicting lifestyles and emergence of pathogens.</title>
        <authorList>
            <person name="Haridas S."/>
            <person name="Albert R."/>
            <person name="Binder M."/>
            <person name="Bloem J."/>
            <person name="Labutti K."/>
            <person name="Salamov A."/>
            <person name="Andreopoulos B."/>
            <person name="Baker S."/>
            <person name="Barry K."/>
            <person name="Bills G."/>
            <person name="Bluhm B."/>
            <person name="Cannon C."/>
            <person name="Castanera R."/>
            <person name="Culley D."/>
            <person name="Daum C."/>
            <person name="Ezra D."/>
            <person name="Gonzalez J."/>
            <person name="Henrissat B."/>
            <person name="Kuo A."/>
            <person name="Liang C."/>
            <person name="Lipzen A."/>
            <person name="Lutzoni F."/>
            <person name="Magnuson J."/>
            <person name="Mondo S."/>
            <person name="Nolan M."/>
            <person name="Ohm R."/>
            <person name="Pangilinan J."/>
            <person name="Park H.-J."/>
            <person name="Ramirez L."/>
            <person name="Alfaro M."/>
            <person name="Sun H."/>
            <person name="Tritt A."/>
            <person name="Yoshinaga Y."/>
            <person name="Zwiers L.-H."/>
            <person name="Turgeon B."/>
            <person name="Goodwin S."/>
            <person name="Spatafora J."/>
            <person name="Crous P."/>
            <person name="Grigoriev I."/>
        </authorList>
    </citation>
    <scope>NUCLEOTIDE SEQUENCE</scope>
    <source>
        <strain evidence="1">ATCC 200398</strain>
    </source>
</reference>
<dbReference type="Proteomes" id="UP000799755">
    <property type="component" value="Unassembled WGS sequence"/>
</dbReference>
<comment type="caution">
    <text evidence="1">The sequence shown here is derived from an EMBL/GenBank/DDBJ whole genome shotgun (WGS) entry which is preliminary data.</text>
</comment>
<protein>
    <submittedName>
        <fullName evidence="1">Kinase-like protein</fullName>
    </submittedName>
</protein>
<proteinExistence type="predicted"/>
<dbReference type="EMBL" id="MU003500">
    <property type="protein sequence ID" value="KAF2473390.1"/>
    <property type="molecule type" value="Genomic_DNA"/>
</dbReference>
<accession>A0ACB6R503</accession>
<gene>
    <name evidence="1" type="ORF">BDR25DRAFT_352805</name>
</gene>
<sequence length="879" mass="100414">MPGSRQLRQLFMPGRRYSGHVEVEGRSDGFSEKTSGSAPCRRQEWAQARWPSAAIKVMAYCRYLNSRLIISSLCHPFSRVISPLRARSSFTEFTRSLDGQSMEEPSELFEYTRRSSLTMDWSYNDALRRSERRRVFNVSEFKRLAVASVNQNAEDVARFEKLAEGGFNRTFLITMRDGFQFVGRIPYPVTEPKDLVIASEVATMDFLRSHGIPVPKIYGYSATSENAAGTEYVFMELVRGTNLGDIWFNMPEKARITIITRLVELESRLFALRFPASGSLYYTKDLQAGSNKVDIPTAYSARESRFCIGPDTTFGLWYGKRHSLQVYRGPCMYQPYHLHIQMHFLSTICFEYPYSTLAIVTKYPKDTDPAAALTAGAKKEIAYLMEFGRPLHPFQRLRREIYNYQKQSHLEHLDSLDKYLRIVPLLIPNGNDTLTRPTIRHPDLQPNNVFVSDNLEITGLIDWQHCAILPLFLQCGIPNSLQNYGDSVSESLTPPELPQNFDELSEREQFKQVVLLRRRQLHYFYVTITAKLNSTHYDALTYDLSTLRRKLFHHASDPWEGDNVTLKADLIQLTKNWSKIISSKSSTSSKARPPCPITFREDEVSDCLRLDSAQVEADEQLEACRDIISVGPEGWVPSDQYEEAKQRESKLKVDALDAAESDEERARVYEHWVFDDFNEEEYSDLIGLELLEWIGWIEISVGVGLELSTGVGWMDWTLWSYWSSSAYTGPADRSSSHCVGIALPLKTSQSRLTCALEALKDDVNVAFDREANAEEDCRVICSYAQMRRFSRLPKLCRTNQRVPLHHTKGVASCPLASTCGLASIYNYVHFRHKVEVGADTRAFQRFRAARDGTIHKNRQSWGQVESGSRLILGNPLRGI</sequence>